<dbReference type="InterPro" id="IPR051737">
    <property type="entry name" value="L-xylulose/Carbonyl_redctase"/>
</dbReference>
<reference evidence="3 4" key="1">
    <citation type="submission" date="2022-12" db="EMBL/GenBank/DDBJ databases">
        <title>Chromosome-level genome of Tegillarca granosa.</title>
        <authorList>
            <person name="Kim J."/>
        </authorList>
    </citation>
    <scope>NUCLEOTIDE SEQUENCE [LARGE SCALE GENOMIC DNA]</scope>
    <source>
        <strain evidence="3">Teg-2019</strain>
        <tissue evidence="3">Adductor muscle</tissue>
    </source>
</reference>
<dbReference type="InterPro" id="IPR036291">
    <property type="entry name" value="NAD(P)-bd_dom_sf"/>
</dbReference>
<comment type="caution">
    <text evidence="3">The sequence shown here is derived from an EMBL/GenBank/DDBJ whole genome shotgun (WGS) entry which is preliminary data.</text>
</comment>
<name>A0ABQ9FDL8_TEGGR</name>
<dbReference type="Gene3D" id="3.40.50.720">
    <property type="entry name" value="NAD(P)-binding Rossmann-like Domain"/>
    <property type="match status" value="1"/>
</dbReference>
<organism evidence="3 4">
    <name type="scientific">Tegillarca granosa</name>
    <name type="common">Malaysian cockle</name>
    <name type="synonym">Anadara granosa</name>
    <dbReference type="NCBI Taxonomy" id="220873"/>
    <lineage>
        <taxon>Eukaryota</taxon>
        <taxon>Metazoa</taxon>
        <taxon>Spiralia</taxon>
        <taxon>Lophotrochozoa</taxon>
        <taxon>Mollusca</taxon>
        <taxon>Bivalvia</taxon>
        <taxon>Autobranchia</taxon>
        <taxon>Pteriomorphia</taxon>
        <taxon>Arcoida</taxon>
        <taxon>Arcoidea</taxon>
        <taxon>Arcidae</taxon>
        <taxon>Tegillarca</taxon>
    </lineage>
</organism>
<evidence type="ECO:0000313" key="3">
    <source>
        <dbReference type="EMBL" id="KAJ8313753.1"/>
    </source>
</evidence>
<gene>
    <name evidence="3" type="ORF">KUTeg_008314</name>
</gene>
<dbReference type="InterPro" id="IPR002347">
    <property type="entry name" value="SDR_fam"/>
</dbReference>
<dbReference type="SUPFAM" id="SSF51735">
    <property type="entry name" value="NAD(P)-binding Rossmann-fold domains"/>
    <property type="match status" value="1"/>
</dbReference>
<comment type="similarity">
    <text evidence="1">Belongs to the short-chain dehydrogenases/reductases (SDR) family.</text>
</comment>
<dbReference type="PANTHER" id="PTHR44252:SF1">
    <property type="entry name" value="CARBONYL REDUCTASE [NADPH] 2"/>
    <property type="match status" value="1"/>
</dbReference>
<keyword evidence="4" id="KW-1185">Reference proteome</keyword>
<dbReference type="PANTHER" id="PTHR44252">
    <property type="entry name" value="D-ERYTHRULOSE REDUCTASE"/>
    <property type="match status" value="1"/>
</dbReference>
<keyword evidence="2" id="KW-0521">NADP</keyword>
<dbReference type="EMBL" id="JARBDR010000342">
    <property type="protein sequence ID" value="KAJ8313753.1"/>
    <property type="molecule type" value="Genomic_DNA"/>
</dbReference>
<dbReference type="Pfam" id="PF13561">
    <property type="entry name" value="adh_short_C2"/>
    <property type="match status" value="1"/>
</dbReference>
<evidence type="ECO:0000256" key="1">
    <source>
        <dbReference type="ARBA" id="ARBA00006484"/>
    </source>
</evidence>
<evidence type="ECO:0000256" key="2">
    <source>
        <dbReference type="ARBA" id="ARBA00022857"/>
    </source>
</evidence>
<dbReference type="Proteomes" id="UP001217089">
    <property type="component" value="Unassembled WGS sequence"/>
</dbReference>
<proteinExistence type="inferred from homology"/>
<accession>A0ABQ9FDL8</accession>
<sequence>MALELGPNNIRVNTVSTTRVFTEKHHAKLKKEPQLEEGIKMFMDRHPLRKLADLEDVVNATLFIDRASSDAGRKTPRELISASWNE</sequence>
<evidence type="ECO:0000313" key="4">
    <source>
        <dbReference type="Proteomes" id="UP001217089"/>
    </source>
</evidence>
<protein>
    <submittedName>
        <fullName evidence="3">Uncharacterized protein</fullName>
    </submittedName>
</protein>